<organism evidence="1 2">
    <name type="scientific">Brevibacillus nitrificans</name>
    <dbReference type="NCBI Taxonomy" id="651560"/>
    <lineage>
        <taxon>Bacteria</taxon>
        <taxon>Bacillati</taxon>
        <taxon>Bacillota</taxon>
        <taxon>Bacilli</taxon>
        <taxon>Bacillales</taxon>
        <taxon>Paenibacillaceae</taxon>
        <taxon>Brevibacillus</taxon>
    </lineage>
</organism>
<evidence type="ECO:0000313" key="1">
    <source>
        <dbReference type="EMBL" id="RNB83008.1"/>
    </source>
</evidence>
<accession>A0A3M8D531</accession>
<protein>
    <submittedName>
        <fullName evidence="1">Uncharacterized protein</fullName>
    </submittedName>
</protein>
<proteinExistence type="predicted"/>
<name>A0A3M8D531_9BACL</name>
<comment type="caution">
    <text evidence="1">The sequence shown here is derived from an EMBL/GenBank/DDBJ whole genome shotgun (WGS) entry which is preliminary data.</text>
</comment>
<gene>
    <name evidence="1" type="ORF">EDM59_18365</name>
</gene>
<dbReference type="Proteomes" id="UP000269573">
    <property type="component" value="Unassembled WGS sequence"/>
</dbReference>
<evidence type="ECO:0000313" key="2">
    <source>
        <dbReference type="Proteomes" id="UP000269573"/>
    </source>
</evidence>
<dbReference type="RefSeq" id="WP_122924950.1">
    <property type="nucleotide sequence ID" value="NZ_RHHU01000011.1"/>
</dbReference>
<dbReference type="EMBL" id="RHHU01000011">
    <property type="protein sequence ID" value="RNB83008.1"/>
    <property type="molecule type" value="Genomic_DNA"/>
</dbReference>
<reference evidence="1 2" key="1">
    <citation type="submission" date="2018-10" db="EMBL/GenBank/DDBJ databases">
        <title>Phylogenomics of Brevibacillus.</title>
        <authorList>
            <person name="Dunlap C."/>
        </authorList>
    </citation>
    <scope>NUCLEOTIDE SEQUENCE [LARGE SCALE GENOMIC DNA]</scope>
    <source>
        <strain evidence="1 2">JCM 15774</strain>
    </source>
</reference>
<keyword evidence="2" id="KW-1185">Reference proteome</keyword>
<sequence length="257" mass="28607">MSDNSFLDNVKRLIEMHGEGLLGGEIMPEDALIGIVPESELPNVLTLGMALNYQRNSYTLWQSIAAAYTDESTRWIFTPLVVAKSSIDDLRLALLEYRVALQPNRHPEIWKSVSSGIARSSSKGDVAGLMESAHYDIACLKSMMQTTRKSEFPYLSGPKIFNYWLYVMETYTGVKWQSRELITVAPDTHIMKATVKLGLCTSDVLNGTTDDRKLVAEAWEKALKGSGLAPIDVHTPLWLWSRAGFPSLAVESLFTTS</sequence>
<dbReference type="AlphaFoldDB" id="A0A3M8D531"/>